<accession>A0A8C6IFP3</accession>
<reference evidence="1" key="1">
    <citation type="submission" date="2025-08" db="UniProtKB">
        <authorList>
            <consortium name="Ensembl"/>
        </authorList>
    </citation>
    <scope>IDENTIFICATION</scope>
</reference>
<dbReference type="GO" id="GO:0030317">
    <property type="term" value="P:flagellated sperm motility"/>
    <property type="evidence" value="ECO:0007669"/>
    <property type="project" value="Ensembl"/>
</dbReference>
<evidence type="ECO:0000313" key="2">
    <source>
        <dbReference type="Proteomes" id="UP000694415"/>
    </source>
</evidence>
<protein>
    <submittedName>
        <fullName evidence="1">Transmembrane protein 232</fullName>
    </submittedName>
</protein>
<dbReference type="InterPro" id="IPR031747">
    <property type="entry name" value="TMEM232"/>
</dbReference>
<reference evidence="1" key="2">
    <citation type="submission" date="2025-09" db="UniProtKB">
        <authorList>
            <consortium name="Ensembl"/>
        </authorList>
    </citation>
    <scope>IDENTIFICATION</scope>
</reference>
<dbReference type="Pfam" id="PF15877">
    <property type="entry name" value="TMEM232"/>
    <property type="match status" value="1"/>
</dbReference>
<dbReference type="AlphaFoldDB" id="A0A8C6IFP3"/>
<dbReference type="Proteomes" id="UP000694415">
    <property type="component" value="Unplaced"/>
</dbReference>
<dbReference type="GO" id="GO:0160087">
    <property type="term" value="P:spermatid cytoplasm removal during spermiation of flagellated sperm"/>
    <property type="evidence" value="ECO:0007669"/>
    <property type="project" value="Ensembl"/>
</dbReference>
<dbReference type="GeneTree" id="ENSGT00390000014003"/>
<sequence length="675" mass="78275">MKAYKPPVVNKFGVISSTYHEELLKSIFESSNRRKSQKPKPSFSISKEFILRFNHTDNPAEEEELLEQARRLIVRSKRKLGLKTLGSGKHVHLPTAWAEVIYLAQCKGEIQDEALNMLHASLDHVSFDHDQLPALFFLAESVLYRLCCDAFMKGYLYSVEIKLVKIGYLIFLRLFVFFLHGHLESFKQHLLRLQPYLYALHFSEPSYYKYPNIISNVQFILKTSEIICKRELHSEPLVESPDEIEDPYSDLKHLQLNKRGYEVNHLLWHSVAAWSCVQNNRPQLNKVLEHLLFYKTQLQTKCWLDSALALMVLGEASKLDMACLKTLMDLVTDFLENILSAQNQEENYNIYDTSWASEIIFTYTTIIAEVCLYAATSDLRKTALIGFCACKSPQQGISLTDESEELPELDGASILTLLKYFSSRISDNCEKVIWIGYYGIVYNLVKMSWELQGEQDQDGLRNMIWQTLQKIKDYEQDPRIQCALVIAQAELNGPSDPFCTKATPNSGEEVFSRYIGWRIATTLSRLFFPSLDVAPPKTPVEMDLPRKHTIREHQPAKKRVLRFILKDHSSVVEVSMTPYPNFFTKADKKLEEIIDHHWQKDMEARKREEAAYKAQNQKDKEEKEKIHFQEIMKQRERKLNKQTKPYEIILSEKESGPEKKCGFFELKPSTAPNAK</sequence>
<dbReference type="PANTHER" id="PTHR28651">
    <property type="entry name" value="TRANSMEMBRANE PROTEIN 232"/>
    <property type="match status" value="1"/>
</dbReference>
<proteinExistence type="predicted"/>
<keyword evidence="2" id="KW-1185">Reference proteome</keyword>
<name>A0A8C6IFP3_MUSSI</name>
<dbReference type="GO" id="GO:0098544">
    <property type="term" value="P:maintenance of protein complex location"/>
    <property type="evidence" value="ECO:0007669"/>
    <property type="project" value="Ensembl"/>
</dbReference>
<organism evidence="1 2">
    <name type="scientific">Mus spicilegus</name>
    <name type="common">Mound-building mouse</name>
    <dbReference type="NCBI Taxonomy" id="10103"/>
    <lineage>
        <taxon>Eukaryota</taxon>
        <taxon>Metazoa</taxon>
        <taxon>Chordata</taxon>
        <taxon>Craniata</taxon>
        <taxon>Vertebrata</taxon>
        <taxon>Euteleostomi</taxon>
        <taxon>Mammalia</taxon>
        <taxon>Eutheria</taxon>
        <taxon>Euarchontoglires</taxon>
        <taxon>Glires</taxon>
        <taxon>Rodentia</taxon>
        <taxon>Myomorpha</taxon>
        <taxon>Muroidea</taxon>
        <taxon>Muridae</taxon>
        <taxon>Murinae</taxon>
        <taxon>Mus</taxon>
        <taxon>Mus</taxon>
    </lineage>
</organism>
<dbReference type="Ensembl" id="ENSMSIT00000046253.1">
    <property type="protein sequence ID" value="ENSMSIP00000036695.1"/>
    <property type="gene ID" value="ENSMSIG00000030550.1"/>
</dbReference>
<dbReference type="PANTHER" id="PTHR28651:SF1">
    <property type="entry name" value="TRANSMEMBRANE PROTEIN 232"/>
    <property type="match status" value="1"/>
</dbReference>
<evidence type="ECO:0000313" key="1">
    <source>
        <dbReference type="Ensembl" id="ENSMSIP00000036695.1"/>
    </source>
</evidence>
<dbReference type="GO" id="GO:0001520">
    <property type="term" value="C:outer dense fiber"/>
    <property type="evidence" value="ECO:0007669"/>
    <property type="project" value="Ensembl"/>
</dbReference>